<organism evidence="2 3">
    <name type="scientific">Luteimonas viscosa</name>
    <dbReference type="NCBI Taxonomy" id="1132694"/>
    <lineage>
        <taxon>Bacteria</taxon>
        <taxon>Pseudomonadati</taxon>
        <taxon>Pseudomonadota</taxon>
        <taxon>Gammaproteobacteria</taxon>
        <taxon>Lysobacterales</taxon>
        <taxon>Lysobacteraceae</taxon>
        <taxon>Luteimonas</taxon>
    </lineage>
</organism>
<evidence type="ECO:0000256" key="1">
    <source>
        <dbReference type="SAM" id="MobiDB-lite"/>
    </source>
</evidence>
<feature type="region of interest" description="Disordered" evidence="1">
    <location>
        <begin position="1"/>
        <end position="40"/>
    </location>
</feature>
<name>A0A5D4XPM2_9GAMM</name>
<dbReference type="RefSeq" id="WP_149102455.1">
    <property type="nucleotide sequence ID" value="NZ_VTFT01000001.1"/>
</dbReference>
<dbReference type="AlphaFoldDB" id="A0A5D4XPM2"/>
<accession>A0A5D4XPM2</accession>
<gene>
    <name evidence="2" type="ORF">FZO89_06360</name>
</gene>
<comment type="caution">
    <text evidence="2">The sequence shown here is derived from an EMBL/GenBank/DDBJ whole genome shotgun (WGS) entry which is preliminary data.</text>
</comment>
<sequence length="201" mass="21325">MAIRPPRKVAPRAADRGPVALARTAAPVDATPATAEAPTGVGLEEQQREILDLLEASLRTTAPAGDDEDLDFVIAHMRKAVAEANLQPAATGIERTAWVDTLEALARDGLLAREERESLIRQFGEATSQVQNREVQVALELAQRIERDGEQAAMAWLASLRAGDAPAPGAGGAFADQVVLPGKQSITKSRSRRLRGPPGSV</sequence>
<dbReference type="OrthoDB" id="6028256at2"/>
<feature type="compositionally biased region" description="Basic residues" evidence="1">
    <location>
        <begin position="1"/>
        <end position="10"/>
    </location>
</feature>
<reference evidence="2 3" key="1">
    <citation type="submission" date="2019-08" db="EMBL/GenBank/DDBJ databases">
        <title>Luteimonas viscosus sp. nov., isolated from soil of a sunflower field.</title>
        <authorList>
            <person name="Jianli Z."/>
            <person name="Ying Z."/>
        </authorList>
    </citation>
    <scope>NUCLEOTIDE SEQUENCE [LARGE SCALE GENOMIC DNA]</scope>
    <source>
        <strain evidence="2 3">XBU10</strain>
    </source>
</reference>
<feature type="compositionally biased region" description="Low complexity" evidence="1">
    <location>
        <begin position="22"/>
        <end position="39"/>
    </location>
</feature>
<dbReference type="Proteomes" id="UP000324973">
    <property type="component" value="Unassembled WGS sequence"/>
</dbReference>
<dbReference type="EMBL" id="VTFT01000001">
    <property type="protein sequence ID" value="TYT25905.1"/>
    <property type="molecule type" value="Genomic_DNA"/>
</dbReference>
<evidence type="ECO:0000313" key="3">
    <source>
        <dbReference type="Proteomes" id="UP000324973"/>
    </source>
</evidence>
<protein>
    <submittedName>
        <fullName evidence="2">Uncharacterized protein</fullName>
    </submittedName>
</protein>
<proteinExistence type="predicted"/>
<evidence type="ECO:0000313" key="2">
    <source>
        <dbReference type="EMBL" id="TYT25905.1"/>
    </source>
</evidence>
<keyword evidence="3" id="KW-1185">Reference proteome</keyword>